<comment type="caution">
    <text evidence="4">The sequence shown here is derived from an EMBL/GenBank/DDBJ whole genome shotgun (WGS) entry which is preliminary data.</text>
</comment>
<dbReference type="GO" id="GO:0004252">
    <property type="term" value="F:serine-type endopeptidase activity"/>
    <property type="evidence" value="ECO:0007669"/>
    <property type="project" value="UniProtKB-UniRule"/>
</dbReference>
<organism evidence="4 5">
    <name type="scientific">Lactococcus petauri</name>
    <dbReference type="NCBI Taxonomy" id="1940789"/>
    <lineage>
        <taxon>Bacteria</taxon>
        <taxon>Bacillati</taxon>
        <taxon>Bacillota</taxon>
        <taxon>Bacilli</taxon>
        <taxon>Lactobacillales</taxon>
        <taxon>Streptococcaceae</taxon>
        <taxon>Lactococcus</taxon>
    </lineage>
</organism>
<dbReference type="Proteomes" id="UP000194606">
    <property type="component" value="Unassembled WGS sequence"/>
</dbReference>
<evidence type="ECO:0000313" key="4">
    <source>
        <dbReference type="EMBL" id="OUK04482.1"/>
    </source>
</evidence>
<evidence type="ECO:0000256" key="1">
    <source>
        <dbReference type="NCBIfam" id="TIGR02228"/>
    </source>
</evidence>
<dbReference type="CDD" id="cd06462">
    <property type="entry name" value="Peptidase_S24_S26"/>
    <property type="match status" value="1"/>
</dbReference>
<dbReference type="GO" id="GO:0016020">
    <property type="term" value="C:membrane"/>
    <property type="evidence" value="ECO:0007669"/>
    <property type="project" value="UniProtKB-UniRule"/>
</dbReference>
<dbReference type="NCBIfam" id="TIGR02228">
    <property type="entry name" value="sigpep_I_arch"/>
    <property type="match status" value="1"/>
</dbReference>
<keyword evidence="3" id="KW-0472">Membrane</keyword>
<feature type="transmembrane region" description="Helical" evidence="3">
    <location>
        <begin position="324"/>
        <end position="349"/>
    </location>
</feature>
<feature type="region of interest" description="Disordered" evidence="2">
    <location>
        <begin position="358"/>
        <end position="378"/>
    </location>
</feature>
<dbReference type="RefSeq" id="WP_086582753.1">
    <property type="nucleotide sequence ID" value="NZ_MUIZ01000003.1"/>
</dbReference>
<sequence>MDKTPYPLDTLKSWDLSGGGKFTLDALEFSPGIQELLDEVELILSASEARLKDAPSESAPSESAPSESAPSESAPSESAPSEILRNKSPAVVPDVTGTAQDQTFAATAIEKDVAQVEPEKPYHCYTAFPQEARRYPTLVVSQMTVSPAARSEFYHRHSPQLAFEDYGSNHPAKPKSKGASLVSNAFFYLIIIVLLVFVESRLILQDEASKPINIGGFSPMTVLSNSMRSVYPRNTFLLTRQVDANTLDIGDDITFITESDRVVTHRITGIEENHLRTRERGFTTQGTDNQREDADMVHASNIIGQVIFSSYPLGRAIHFIRNNIIVSVIVMLIATLLLHEIINYTLLAIKQRKLKKKKSGRQARDVTESEVRIHETAH</sequence>
<keyword evidence="3" id="KW-1133">Transmembrane helix</keyword>
<dbReference type="GO" id="GO:0009003">
    <property type="term" value="F:signal peptidase activity"/>
    <property type="evidence" value="ECO:0007669"/>
    <property type="project" value="UniProtKB-EC"/>
</dbReference>
<reference evidence="4 5" key="1">
    <citation type="submission" date="2017-02" db="EMBL/GenBank/DDBJ databases">
        <authorList>
            <person name="Peterson S.W."/>
        </authorList>
    </citation>
    <scope>NUCLEOTIDE SEQUENCE [LARGE SCALE GENOMIC DNA]</scope>
    <source>
        <strain evidence="4">159469</strain>
    </source>
</reference>
<keyword evidence="3" id="KW-0812">Transmembrane</keyword>
<feature type="compositionally biased region" description="Low complexity" evidence="2">
    <location>
        <begin position="56"/>
        <end position="82"/>
    </location>
</feature>
<feature type="region of interest" description="Disordered" evidence="2">
    <location>
        <begin position="50"/>
        <end position="87"/>
    </location>
</feature>
<dbReference type="AlphaFoldDB" id="A0A252CD54"/>
<protein>
    <recommendedName>
        <fullName evidence="1">Signal peptidase I</fullName>
        <ecNumber evidence="1">3.4.21.89</ecNumber>
    </recommendedName>
</protein>
<dbReference type="EC" id="3.4.21.89" evidence="1"/>
<feature type="transmembrane region" description="Helical" evidence="3">
    <location>
        <begin position="185"/>
        <end position="204"/>
    </location>
</feature>
<feature type="compositionally biased region" description="Basic and acidic residues" evidence="2">
    <location>
        <begin position="362"/>
        <end position="378"/>
    </location>
</feature>
<dbReference type="EMBL" id="MUIZ01000003">
    <property type="protein sequence ID" value="OUK04482.1"/>
    <property type="molecule type" value="Genomic_DNA"/>
</dbReference>
<dbReference type="GO" id="GO:0006465">
    <property type="term" value="P:signal peptide processing"/>
    <property type="evidence" value="ECO:0007669"/>
    <property type="project" value="UniProtKB-UniRule"/>
</dbReference>
<accession>A0A252CD54</accession>
<dbReference type="InterPro" id="IPR001733">
    <property type="entry name" value="Peptidase_S26B"/>
</dbReference>
<evidence type="ECO:0000256" key="3">
    <source>
        <dbReference type="SAM" id="Phobius"/>
    </source>
</evidence>
<name>A0A252CD54_9LACT</name>
<proteinExistence type="predicted"/>
<gene>
    <name evidence="4" type="ORF">BZZ03_05630</name>
</gene>
<evidence type="ECO:0000256" key="2">
    <source>
        <dbReference type="SAM" id="MobiDB-lite"/>
    </source>
</evidence>
<evidence type="ECO:0000313" key="5">
    <source>
        <dbReference type="Proteomes" id="UP000194606"/>
    </source>
</evidence>